<keyword evidence="2" id="KW-1185">Reference proteome</keyword>
<evidence type="ECO:0000313" key="1">
    <source>
        <dbReference type="EMBL" id="MEL1249173.1"/>
    </source>
</evidence>
<comment type="caution">
    <text evidence="1">The sequence shown here is derived from an EMBL/GenBank/DDBJ whole genome shotgun (WGS) entry which is preliminary data.</text>
</comment>
<protein>
    <submittedName>
        <fullName evidence="1">Uncharacterized protein</fullName>
    </submittedName>
</protein>
<dbReference type="RefSeq" id="WP_341671714.1">
    <property type="nucleotide sequence ID" value="NZ_JBBYHV010000001.1"/>
</dbReference>
<organism evidence="1 2">
    <name type="scientific">Aurantiacibacter gilvus</name>
    <dbReference type="NCBI Taxonomy" id="3139141"/>
    <lineage>
        <taxon>Bacteria</taxon>
        <taxon>Pseudomonadati</taxon>
        <taxon>Pseudomonadota</taxon>
        <taxon>Alphaproteobacteria</taxon>
        <taxon>Sphingomonadales</taxon>
        <taxon>Erythrobacteraceae</taxon>
        <taxon>Aurantiacibacter</taxon>
    </lineage>
</organism>
<gene>
    <name evidence="1" type="ORF">AAEO60_00655</name>
</gene>
<dbReference type="Gene3D" id="3.30.70.100">
    <property type="match status" value="1"/>
</dbReference>
<proteinExistence type="predicted"/>
<dbReference type="Proteomes" id="UP001497045">
    <property type="component" value="Unassembled WGS sequence"/>
</dbReference>
<dbReference type="EMBL" id="JBBYHV010000001">
    <property type="protein sequence ID" value="MEL1249173.1"/>
    <property type="molecule type" value="Genomic_DNA"/>
</dbReference>
<accession>A0ABU9IB63</accession>
<reference evidence="1 2" key="1">
    <citation type="submission" date="2024-04" db="EMBL/GenBank/DDBJ databases">
        <title>Aurantiacibacter sp. DGU6 16S ribosomal RNA gene Genome sequencing and assembly.</title>
        <authorList>
            <person name="Park S."/>
        </authorList>
    </citation>
    <scope>NUCLEOTIDE SEQUENCE [LARGE SCALE GENOMIC DNA]</scope>
    <source>
        <strain evidence="1 2">DGU6</strain>
    </source>
</reference>
<sequence>MRTGRALFKGEGGRFVIGPGEEQWDLAMLVEQASHESFFAFASQRRMSDILAHRTAALVNSRLLPLVPLARHLPTPLYPRAIPSREERHE</sequence>
<name>A0ABU9IB63_9SPHN</name>
<evidence type="ECO:0000313" key="2">
    <source>
        <dbReference type="Proteomes" id="UP001497045"/>
    </source>
</evidence>